<keyword evidence="1" id="KW-1133">Transmembrane helix</keyword>
<gene>
    <name evidence="3" type="ORF">ACFSQZ_09675</name>
</gene>
<feature type="domain" description="GYF" evidence="2">
    <location>
        <begin position="21"/>
        <end position="67"/>
    </location>
</feature>
<dbReference type="RefSeq" id="WP_377136884.1">
    <property type="nucleotide sequence ID" value="NZ_JBHUJC010000026.1"/>
</dbReference>
<dbReference type="Pfam" id="PF14237">
    <property type="entry name" value="GYF_2"/>
    <property type="match status" value="1"/>
</dbReference>
<name>A0ABW5E2B8_9BACT</name>
<feature type="transmembrane region" description="Helical" evidence="1">
    <location>
        <begin position="235"/>
        <end position="253"/>
    </location>
</feature>
<proteinExistence type="predicted"/>
<feature type="transmembrane region" description="Helical" evidence="1">
    <location>
        <begin position="279"/>
        <end position="306"/>
    </location>
</feature>
<evidence type="ECO:0000313" key="4">
    <source>
        <dbReference type="Proteomes" id="UP001597297"/>
    </source>
</evidence>
<keyword evidence="1" id="KW-0472">Membrane</keyword>
<evidence type="ECO:0000313" key="3">
    <source>
        <dbReference type="EMBL" id="MFD2276736.1"/>
    </source>
</evidence>
<keyword evidence="4" id="KW-1185">Reference proteome</keyword>
<evidence type="ECO:0000259" key="2">
    <source>
        <dbReference type="Pfam" id="PF14237"/>
    </source>
</evidence>
<feature type="transmembrane region" description="Helical" evidence="1">
    <location>
        <begin position="115"/>
        <end position="138"/>
    </location>
</feature>
<feature type="transmembrane region" description="Helical" evidence="1">
    <location>
        <begin position="193"/>
        <end position="215"/>
    </location>
</feature>
<accession>A0ABW5E2B8</accession>
<dbReference type="EMBL" id="JBHUJC010000026">
    <property type="protein sequence ID" value="MFD2276736.1"/>
    <property type="molecule type" value="Genomic_DNA"/>
</dbReference>
<evidence type="ECO:0000256" key="1">
    <source>
        <dbReference type="SAM" id="Phobius"/>
    </source>
</evidence>
<dbReference type="InterPro" id="IPR025640">
    <property type="entry name" value="GYF_2"/>
</dbReference>
<dbReference type="Proteomes" id="UP001597297">
    <property type="component" value="Unassembled WGS sequence"/>
</dbReference>
<reference evidence="4" key="1">
    <citation type="journal article" date="2019" name="Int. J. Syst. Evol. Microbiol.">
        <title>The Global Catalogue of Microorganisms (GCM) 10K type strain sequencing project: providing services to taxonomists for standard genome sequencing and annotation.</title>
        <authorList>
            <consortium name="The Broad Institute Genomics Platform"/>
            <consortium name="The Broad Institute Genome Sequencing Center for Infectious Disease"/>
            <person name="Wu L."/>
            <person name="Ma J."/>
        </authorList>
    </citation>
    <scope>NUCLEOTIDE SEQUENCE [LARGE SCALE GENOMIC DNA]</scope>
    <source>
        <strain evidence="4">JCM 16545</strain>
    </source>
</reference>
<comment type="caution">
    <text evidence="3">The sequence shown here is derived from an EMBL/GenBank/DDBJ whole genome shotgun (WGS) entry which is preliminary data.</text>
</comment>
<organism evidence="3 4">
    <name type="scientific">Rubritalea spongiae</name>
    <dbReference type="NCBI Taxonomy" id="430797"/>
    <lineage>
        <taxon>Bacteria</taxon>
        <taxon>Pseudomonadati</taxon>
        <taxon>Verrucomicrobiota</taxon>
        <taxon>Verrucomicrobiia</taxon>
        <taxon>Verrucomicrobiales</taxon>
        <taxon>Rubritaleaceae</taxon>
        <taxon>Rubritalea</taxon>
    </lineage>
</organism>
<keyword evidence="1" id="KW-0812">Transmembrane</keyword>
<sequence length="326" mass="36088">MPSTSPLNTAIKPNIQLHTMWYYTSNGQQAGPISQEELAEKLKHELPSDTLVWREGLTQWSAANETEAFKNISSAIPPTLPQSLGANPYIAPSSINTQATITDPYPFPKVKKASFPLLIIATSLALLSTAFFVAYFMANGLSSLQVLEAQASGGLEQTIQAQMDPHASPEERMPEIPELDPMAQLKQIFTPTFFFLLALTSGLFIWSTILGLIYLHRGWKILQPAKASTTPGMAVGFLFIPLFNLYWTFIAYWKWAQDWNKAKQRYQSLQDAPSVNENMFLGMAICQCASLILSIAGLGQIVLYFIGMKSMCDTINYAADQNTSNA</sequence>
<protein>
    <submittedName>
        <fullName evidence="3">DUF4339 domain-containing protein</fullName>
    </submittedName>
</protein>